<comment type="caution">
    <text evidence="1">The sequence shown here is derived from an EMBL/GenBank/DDBJ whole genome shotgun (WGS) entry which is preliminary data.</text>
</comment>
<accession>A0ABD0TTT8</accession>
<proteinExistence type="predicted"/>
<keyword evidence="2" id="KW-1185">Reference proteome</keyword>
<dbReference type="EMBL" id="JANQDX010000024">
    <property type="protein sequence ID" value="KAL0903071.1"/>
    <property type="molecule type" value="Genomic_DNA"/>
</dbReference>
<dbReference type="Proteomes" id="UP001552299">
    <property type="component" value="Unassembled WGS sequence"/>
</dbReference>
<evidence type="ECO:0000313" key="2">
    <source>
        <dbReference type="Proteomes" id="UP001552299"/>
    </source>
</evidence>
<organism evidence="1 2">
    <name type="scientific">Dendrobium thyrsiflorum</name>
    <name type="common">Pinecone-like raceme dendrobium</name>
    <name type="synonym">Orchid</name>
    <dbReference type="NCBI Taxonomy" id="117978"/>
    <lineage>
        <taxon>Eukaryota</taxon>
        <taxon>Viridiplantae</taxon>
        <taxon>Streptophyta</taxon>
        <taxon>Embryophyta</taxon>
        <taxon>Tracheophyta</taxon>
        <taxon>Spermatophyta</taxon>
        <taxon>Magnoliopsida</taxon>
        <taxon>Liliopsida</taxon>
        <taxon>Asparagales</taxon>
        <taxon>Orchidaceae</taxon>
        <taxon>Epidendroideae</taxon>
        <taxon>Malaxideae</taxon>
        <taxon>Dendrobiinae</taxon>
        <taxon>Dendrobium</taxon>
    </lineage>
</organism>
<dbReference type="AlphaFoldDB" id="A0ABD0TTT8"/>
<evidence type="ECO:0000313" key="1">
    <source>
        <dbReference type="EMBL" id="KAL0903071.1"/>
    </source>
</evidence>
<protein>
    <submittedName>
        <fullName evidence="1">Uncharacterized protein</fullName>
    </submittedName>
</protein>
<reference evidence="1 2" key="1">
    <citation type="journal article" date="2024" name="Plant Biotechnol. J.">
        <title>Dendrobium thyrsiflorum genome and its molecular insights into genes involved in important horticultural traits.</title>
        <authorList>
            <person name="Chen B."/>
            <person name="Wang J.Y."/>
            <person name="Zheng P.J."/>
            <person name="Li K.L."/>
            <person name="Liang Y.M."/>
            <person name="Chen X.F."/>
            <person name="Zhang C."/>
            <person name="Zhao X."/>
            <person name="He X."/>
            <person name="Zhang G.Q."/>
            <person name="Liu Z.J."/>
            <person name="Xu Q."/>
        </authorList>
    </citation>
    <scope>NUCLEOTIDE SEQUENCE [LARGE SCALE GENOMIC DNA]</scope>
    <source>
        <strain evidence="1">GZMU011</strain>
    </source>
</reference>
<name>A0ABD0TTT8_DENTH</name>
<gene>
    <name evidence="1" type="ORF">M5K25_028229</name>
</gene>
<sequence>MDKILRNCPYIRHFWESLFCRGVTRIPLCSGHGIDERNQKMDFCSRMKFYWNCPYPVHPSEPDPGCDMIQERNNQPISIGRPKRFFQCLLSGSNGIHRPVETEIAFLPLSPLKVEVVLPEFFLMDARSSSTKITEKDDHERRQRIA</sequence>